<dbReference type="Pfam" id="PF17172">
    <property type="entry name" value="GST_N_4"/>
    <property type="match status" value="1"/>
</dbReference>
<accession>A0ABP0TLB8</accession>
<dbReference type="InterPro" id="IPR033468">
    <property type="entry name" value="Metaxin_GST"/>
</dbReference>
<protein>
    <recommendedName>
        <fullName evidence="7">Metaxin</fullName>
    </recommendedName>
</protein>
<dbReference type="InterPro" id="IPR012336">
    <property type="entry name" value="Thioredoxin-like_fold"/>
</dbReference>
<dbReference type="InterPro" id="IPR036282">
    <property type="entry name" value="Glutathione-S-Trfase_C_sf"/>
</dbReference>
<keyword evidence="2" id="KW-0812">Transmembrane</keyword>
<keyword evidence="2" id="KW-0472">Membrane</keyword>
<feature type="domain" description="Thioredoxin-like fold" evidence="4">
    <location>
        <begin position="30"/>
        <end position="125"/>
    </location>
</feature>
<dbReference type="Proteomes" id="UP001497512">
    <property type="component" value="Chromosome 12"/>
</dbReference>
<evidence type="ECO:0000313" key="5">
    <source>
        <dbReference type="EMBL" id="CAK9199131.1"/>
    </source>
</evidence>
<evidence type="ECO:0000256" key="2">
    <source>
        <dbReference type="SAM" id="Phobius"/>
    </source>
</evidence>
<feature type="compositionally biased region" description="Basic and acidic residues" evidence="1">
    <location>
        <begin position="283"/>
        <end position="295"/>
    </location>
</feature>
<dbReference type="InterPro" id="IPR050931">
    <property type="entry name" value="Mito_Protein_Transport_Metaxin"/>
</dbReference>
<evidence type="ECO:0000313" key="6">
    <source>
        <dbReference type="Proteomes" id="UP001497512"/>
    </source>
</evidence>
<dbReference type="PANTHER" id="PTHR12289">
    <property type="entry name" value="METAXIN RELATED"/>
    <property type="match status" value="1"/>
</dbReference>
<evidence type="ECO:0008006" key="7">
    <source>
        <dbReference type="Google" id="ProtNLM"/>
    </source>
</evidence>
<keyword evidence="6" id="KW-1185">Reference proteome</keyword>
<feature type="transmembrane region" description="Helical" evidence="2">
    <location>
        <begin position="306"/>
        <end position="324"/>
    </location>
</feature>
<dbReference type="Pfam" id="PF17171">
    <property type="entry name" value="GST_C_6"/>
    <property type="match status" value="1"/>
</dbReference>
<feature type="region of interest" description="Disordered" evidence="1">
    <location>
        <begin position="248"/>
        <end position="295"/>
    </location>
</feature>
<dbReference type="SUPFAM" id="SSF47616">
    <property type="entry name" value="GST C-terminal domain-like"/>
    <property type="match status" value="1"/>
</dbReference>
<name>A0ABP0TLB8_9BRYO</name>
<feature type="compositionally biased region" description="Pro residues" evidence="1">
    <location>
        <begin position="260"/>
        <end position="271"/>
    </location>
</feature>
<dbReference type="PANTHER" id="PTHR12289:SF41">
    <property type="entry name" value="FAILED AXON CONNECTIONS-RELATED"/>
    <property type="match status" value="1"/>
</dbReference>
<organism evidence="5 6">
    <name type="scientific">Sphagnum troendelagicum</name>
    <dbReference type="NCBI Taxonomy" id="128251"/>
    <lineage>
        <taxon>Eukaryota</taxon>
        <taxon>Viridiplantae</taxon>
        <taxon>Streptophyta</taxon>
        <taxon>Embryophyta</taxon>
        <taxon>Bryophyta</taxon>
        <taxon>Sphagnophytina</taxon>
        <taxon>Sphagnopsida</taxon>
        <taxon>Sphagnales</taxon>
        <taxon>Sphagnaceae</taxon>
        <taxon>Sphagnum</taxon>
    </lineage>
</organism>
<reference evidence="5" key="1">
    <citation type="submission" date="2024-02" db="EMBL/GenBank/DDBJ databases">
        <authorList>
            <consortium name="ELIXIR-Norway"/>
            <consortium name="Elixir Norway"/>
        </authorList>
    </citation>
    <scope>NUCLEOTIDE SEQUENCE</scope>
</reference>
<keyword evidence="2" id="KW-1133">Transmembrane helix</keyword>
<proteinExistence type="predicted"/>
<sequence length="339" mass="37335">MATVAEQEKQESQLVLLVREGGFGLPTACPACLPWFLYLKLSSVSFQTQYSGVEPDSEDLPAVEYGEAVGFASESGGILEFLKREKIADLDAALTEGERAELESCKAMVESWIVDASLYEIWMRDNDKAVRKVYFAALPLGLSYALDWKQRHSVMQRLGVTTENAKSRGDELLRKAGMAYQALSVRLQDQKLFFGDRPTSLDALVLGHLLFHLNVSLEVSNLREEISKYPNLVTYAQSLTSQLLGGDDGVPMGSAFGNPKAPPPPPPPPPTSTTHQSSSPDTSGKEKPANKSRNDKDKLFKKRAKYFVIAQFVAILIYVVFAGIDFEDDAQDDDGSDDE</sequence>
<dbReference type="EMBL" id="OZ019904">
    <property type="protein sequence ID" value="CAK9199131.1"/>
    <property type="molecule type" value="Genomic_DNA"/>
</dbReference>
<feature type="compositionally biased region" description="Low complexity" evidence="1">
    <location>
        <begin position="272"/>
        <end position="282"/>
    </location>
</feature>
<evidence type="ECO:0000256" key="1">
    <source>
        <dbReference type="SAM" id="MobiDB-lite"/>
    </source>
</evidence>
<evidence type="ECO:0000259" key="3">
    <source>
        <dbReference type="Pfam" id="PF17171"/>
    </source>
</evidence>
<feature type="domain" description="Metaxin glutathione S-transferase" evidence="3">
    <location>
        <begin position="178"/>
        <end position="237"/>
    </location>
</feature>
<evidence type="ECO:0000259" key="4">
    <source>
        <dbReference type="Pfam" id="PF17172"/>
    </source>
</evidence>
<gene>
    <name evidence="5" type="ORF">CSSPTR1EN2_LOCUS4783</name>
</gene>